<gene>
    <name evidence="1" type="ORF">HPB49_024509</name>
</gene>
<evidence type="ECO:0000313" key="2">
    <source>
        <dbReference type="Proteomes" id="UP000821865"/>
    </source>
</evidence>
<accession>A0ACB8D8U9</accession>
<proteinExistence type="predicted"/>
<name>A0ACB8D8U9_DERSI</name>
<dbReference type="Proteomes" id="UP000821865">
    <property type="component" value="Chromosome 3"/>
</dbReference>
<comment type="caution">
    <text evidence="1">The sequence shown here is derived from an EMBL/GenBank/DDBJ whole genome shotgun (WGS) entry which is preliminary data.</text>
</comment>
<protein>
    <submittedName>
        <fullName evidence="1">Uncharacterized protein</fullName>
    </submittedName>
</protein>
<keyword evidence="2" id="KW-1185">Reference proteome</keyword>
<dbReference type="EMBL" id="CM023472">
    <property type="protein sequence ID" value="KAH7960895.1"/>
    <property type="molecule type" value="Genomic_DNA"/>
</dbReference>
<evidence type="ECO:0000313" key="1">
    <source>
        <dbReference type="EMBL" id="KAH7960895.1"/>
    </source>
</evidence>
<reference evidence="1" key="1">
    <citation type="submission" date="2020-05" db="EMBL/GenBank/DDBJ databases">
        <title>Large-scale comparative analyses of tick genomes elucidate their genetic diversity and vector capacities.</title>
        <authorList>
            <person name="Jia N."/>
            <person name="Wang J."/>
            <person name="Shi W."/>
            <person name="Du L."/>
            <person name="Sun Y."/>
            <person name="Zhan W."/>
            <person name="Jiang J."/>
            <person name="Wang Q."/>
            <person name="Zhang B."/>
            <person name="Ji P."/>
            <person name="Sakyi L.B."/>
            <person name="Cui X."/>
            <person name="Yuan T."/>
            <person name="Jiang B."/>
            <person name="Yang W."/>
            <person name="Lam T.T.-Y."/>
            <person name="Chang Q."/>
            <person name="Ding S."/>
            <person name="Wang X."/>
            <person name="Zhu J."/>
            <person name="Ruan X."/>
            <person name="Zhao L."/>
            <person name="Wei J."/>
            <person name="Que T."/>
            <person name="Du C."/>
            <person name="Cheng J."/>
            <person name="Dai P."/>
            <person name="Han X."/>
            <person name="Huang E."/>
            <person name="Gao Y."/>
            <person name="Liu J."/>
            <person name="Shao H."/>
            <person name="Ye R."/>
            <person name="Li L."/>
            <person name="Wei W."/>
            <person name="Wang X."/>
            <person name="Wang C."/>
            <person name="Yang T."/>
            <person name="Huo Q."/>
            <person name="Li W."/>
            <person name="Guo W."/>
            <person name="Chen H."/>
            <person name="Zhou L."/>
            <person name="Ni X."/>
            <person name="Tian J."/>
            <person name="Zhou Y."/>
            <person name="Sheng Y."/>
            <person name="Liu T."/>
            <person name="Pan Y."/>
            <person name="Xia L."/>
            <person name="Li J."/>
            <person name="Zhao F."/>
            <person name="Cao W."/>
        </authorList>
    </citation>
    <scope>NUCLEOTIDE SEQUENCE</scope>
    <source>
        <strain evidence="1">Dsil-2018</strain>
    </source>
</reference>
<organism evidence="1 2">
    <name type="scientific">Dermacentor silvarum</name>
    <name type="common">Tick</name>
    <dbReference type="NCBI Taxonomy" id="543639"/>
    <lineage>
        <taxon>Eukaryota</taxon>
        <taxon>Metazoa</taxon>
        <taxon>Ecdysozoa</taxon>
        <taxon>Arthropoda</taxon>
        <taxon>Chelicerata</taxon>
        <taxon>Arachnida</taxon>
        <taxon>Acari</taxon>
        <taxon>Parasitiformes</taxon>
        <taxon>Ixodida</taxon>
        <taxon>Ixodoidea</taxon>
        <taxon>Ixodidae</taxon>
        <taxon>Rhipicephalinae</taxon>
        <taxon>Dermacentor</taxon>
    </lineage>
</organism>
<sequence length="537" mass="61842">MQSETQAAHFVDFMKERRIPWPHDPPENVDLLDVLLDLVVNWRVALLFDLRRSTRKFHTASFVFQEPGPLIELRRQQVGHVYENEEDTEHLITRAATFLEKGGGNITKEEIDALRRDELTLTSNLAACSDERGKDVLVTLKQVQDMAPNMKPQSWLTLLKRHLNDDSLTSETTVFAYDEQRLEALSEALTLLPPARSLNVVGWLFAYAYIWVVNPDFDQLRHSYDNESDYVLTKTLCFLAVHESFGLLQILHNFVKRFEHGEIQMTSNVLQNTVDTLVQLAKNSDAITEPAKATAVAKIKGLCQERCAVRVSNRRILDWLYKSFPNSSSSFFDAWISTRKALVALLKSGNPHPVMTARFKWRTQNIHYLHSINFLQVRMFAFYLPFFYIHGSSSMSYSGLGFQMASSIVNAIVGRGRSIDEDLSRRFWWSSLKSCRWDEASSVHDKRFIKELFALRLTVKALESTADGDKAYSQLQSLETLTGRQTFYASFCSRFCHRVDGENWCNLAMHEDGYSRAFGCHYVWPRYMKVEPECLVV</sequence>